<sequence>MGFLPVPSDHDLSADAVAARNRFSDEHPGPLSTLDRALLNNVTVFEAYARWYDVKDELEALVGERAVTLFSLALSRAVPAPYPTAFFEGALRDGGDDPVNPQVTEAEGLLLEWGRAVGADPSHVPAELVGRVEQTFKPATRAVLAGYAGLMFAVCVFSLVAQLEPEPTTDA</sequence>
<comment type="caution">
    <text evidence="1">The sequence shown here is derived from an EMBL/GenBank/DDBJ whole genome shotgun (WGS) entry which is preliminary data.</text>
</comment>
<dbReference type="Proteomes" id="UP000617531">
    <property type="component" value="Unassembled WGS sequence"/>
</dbReference>
<proteinExistence type="predicted"/>
<gene>
    <name evidence="1" type="ORF">GCM10011600_11070</name>
</gene>
<dbReference type="AlphaFoldDB" id="A0A8J3GPU4"/>
<evidence type="ECO:0008006" key="3">
    <source>
        <dbReference type="Google" id="ProtNLM"/>
    </source>
</evidence>
<evidence type="ECO:0000313" key="1">
    <source>
        <dbReference type="EMBL" id="GHF11588.1"/>
    </source>
</evidence>
<keyword evidence="2" id="KW-1185">Reference proteome</keyword>
<dbReference type="Gene3D" id="1.20.1290.10">
    <property type="entry name" value="AhpD-like"/>
    <property type="match status" value="1"/>
</dbReference>
<reference evidence="1" key="2">
    <citation type="submission" date="2020-09" db="EMBL/GenBank/DDBJ databases">
        <authorList>
            <person name="Sun Q."/>
            <person name="Zhou Y."/>
        </authorList>
    </citation>
    <scope>NUCLEOTIDE SEQUENCE</scope>
    <source>
        <strain evidence="1">CGMCC 1.16548</strain>
    </source>
</reference>
<name>A0A8J3GPU4_9MICO</name>
<evidence type="ECO:0000313" key="2">
    <source>
        <dbReference type="Proteomes" id="UP000617531"/>
    </source>
</evidence>
<protein>
    <recommendedName>
        <fullName evidence="3">Carboxymuconolactone decarboxylase family protein</fullName>
    </recommendedName>
</protein>
<dbReference type="SUPFAM" id="SSF69118">
    <property type="entry name" value="AhpD-like"/>
    <property type="match status" value="1"/>
</dbReference>
<reference evidence="1" key="1">
    <citation type="journal article" date="2014" name="Int. J. Syst. Evol. Microbiol.">
        <title>Complete genome sequence of Corynebacterium casei LMG S-19264T (=DSM 44701T), isolated from a smear-ripened cheese.</title>
        <authorList>
            <consortium name="US DOE Joint Genome Institute (JGI-PGF)"/>
            <person name="Walter F."/>
            <person name="Albersmeier A."/>
            <person name="Kalinowski J."/>
            <person name="Ruckert C."/>
        </authorList>
    </citation>
    <scope>NUCLEOTIDE SEQUENCE</scope>
    <source>
        <strain evidence="1">CGMCC 1.16548</strain>
    </source>
</reference>
<dbReference type="RefSeq" id="WP_191282359.1">
    <property type="nucleotide sequence ID" value="NZ_BNAI01000001.1"/>
</dbReference>
<organism evidence="1 2">
    <name type="scientific">Pseudolysinimonas yzui</name>
    <dbReference type="NCBI Taxonomy" id="2708254"/>
    <lineage>
        <taxon>Bacteria</taxon>
        <taxon>Bacillati</taxon>
        <taxon>Actinomycetota</taxon>
        <taxon>Actinomycetes</taxon>
        <taxon>Micrococcales</taxon>
        <taxon>Microbacteriaceae</taxon>
        <taxon>Pseudolysinimonas</taxon>
    </lineage>
</organism>
<accession>A0A8J3GPU4</accession>
<dbReference type="EMBL" id="BNAI01000001">
    <property type="protein sequence ID" value="GHF11588.1"/>
    <property type="molecule type" value="Genomic_DNA"/>
</dbReference>
<dbReference type="InterPro" id="IPR029032">
    <property type="entry name" value="AhpD-like"/>
</dbReference>